<dbReference type="Proteomes" id="UP000239872">
    <property type="component" value="Unassembled WGS sequence"/>
</dbReference>
<evidence type="ECO:0000313" key="1">
    <source>
        <dbReference type="EMBL" id="PQJ09800.1"/>
    </source>
</evidence>
<organism evidence="1 2">
    <name type="scientific">Flavipsychrobacter stenotrophus</name>
    <dbReference type="NCBI Taxonomy" id="2077091"/>
    <lineage>
        <taxon>Bacteria</taxon>
        <taxon>Pseudomonadati</taxon>
        <taxon>Bacteroidota</taxon>
        <taxon>Chitinophagia</taxon>
        <taxon>Chitinophagales</taxon>
        <taxon>Chitinophagaceae</taxon>
        <taxon>Flavipsychrobacter</taxon>
    </lineage>
</organism>
<evidence type="ECO:0000313" key="2">
    <source>
        <dbReference type="Proteomes" id="UP000239872"/>
    </source>
</evidence>
<gene>
    <name evidence="1" type="ORF">CJD36_017905</name>
</gene>
<keyword evidence="2" id="KW-1185">Reference proteome</keyword>
<comment type="caution">
    <text evidence="1">The sequence shown here is derived from an EMBL/GenBank/DDBJ whole genome shotgun (WGS) entry which is preliminary data.</text>
</comment>
<accession>A0A2S7SSC2</accession>
<reference evidence="1 2" key="1">
    <citation type="submission" date="2018-01" db="EMBL/GenBank/DDBJ databases">
        <title>A novel member of the phylum Bacteroidetes isolated from glacier ice.</title>
        <authorList>
            <person name="Liu Q."/>
            <person name="Xin Y.-H."/>
        </authorList>
    </citation>
    <scope>NUCLEOTIDE SEQUENCE [LARGE SCALE GENOMIC DNA]</scope>
    <source>
        <strain evidence="1 2">RB1R16</strain>
    </source>
</reference>
<sequence length="63" mass="7299">MKRNRAVTYFRKAQALKIWENPMEADLKTLLSATLAISRNHVVKKHITSTLQELNTNLYRLSA</sequence>
<protein>
    <submittedName>
        <fullName evidence="1">Uncharacterized protein</fullName>
    </submittedName>
</protein>
<name>A0A2S7SSC2_9BACT</name>
<dbReference type="EMBL" id="PPSL01000005">
    <property type="protein sequence ID" value="PQJ09800.1"/>
    <property type="molecule type" value="Genomic_DNA"/>
</dbReference>
<dbReference type="AlphaFoldDB" id="A0A2S7SSC2"/>
<dbReference type="RefSeq" id="WP_105040572.1">
    <property type="nucleotide sequence ID" value="NZ_PPSL01000005.1"/>
</dbReference>
<proteinExistence type="predicted"/>